<keyword evidence="4" id="KW-1185">Reference proteome</keyword>
<dbReference type="OrthoDB" id="4736299at2"/>
<dbReference type="InterPro" id="IPR010310">
    <property type="entry name" value="T7SS_ESAT-6-like"/>
</dbReference>
<reference evidence="3 4" key="1">
    <citation type="submission" date="2018-07" db="EMBL/GenBank/DDBJ databases">
        <title>Whole genome sequence of Mycobacterium uberis.</title>
        <authorList>
            <person name="Benjak A."/>
        </authorList>
    </citation>
    <scope>NUCLEOTIDE SEQUENCE [LARGE SCALE GENOMIC DNA]</scope>
    <source>
        <strain evidence="3 4">Jura</strain>
    </source>
</reference>
<evidence type="ECO:0000256" key="1">
    <source>
        <dbReference type="RuleBase" id="RU362001"/>
    </source>
</evidence>
<dbReference type="AlphaFoldDB" id="A0A3E1HLH9"/>
<dbReference type="EMBL" id="QAYL01000001">
    <property type="protein sequence ID" value="RFD27197.1"/>
    <property type="molecule type" value="Genomic_DNA"/>
</dbReference>
<evidence type="ECO:0000313" key="4">
    <source>
        <dbReference type="Proteomes" id="UP000258522"/>
    </source>
</evidence>
<organism evidence="3 4">
    <name type="scientific">Mycobacterium uberis</name>
    <dbReference type="NCBI Taxonomy" id="2162698"/>
    <lineage>
        <taxon>Bacteria</taxon>
        <taxon>Bacillati</taxon>
        <taxon>Actinomycetota</taxon>
        <taxon>Actinomycetes</taxon>
        <taxon>Mycobacteriales</taxon>
        <taxon>Mycobacteriaceae</taxon>
        <taxon>Mycobacterium</taxon>
    </lineage>
</organism>
<dbReference type="Pfam" id="PF06013">
    <property type="entry name" value="WXG100"/>
    <property type="match status" value="1"/>
</dbReference>
<accession>A0A3E1HLH9</accession>
<dbReference type="Proteomes" id="UP000258522">
    <property type="component" value="Unassembled WGS sequence"/>
</dbReference>
<feature type="region of interest" description="Disordered" evidence="2">
    <location>
        <begin position="77"/>
        <end position="100"/>
    </location>
</feature>
<name>A0A3E1HLH9_9MYCO</name>
<dbReference type="SUPFAM" id="SSF140453">
    <property type="entry name" value="EsxAB dimer-like"/>
    <property type="match status" value="1"/>
</dbReference>
<sequence length="100" mass="10749">MAEMTTAATILNQQAARFDNIASGLSQERTAVDSVGTGFQGSWQGQAATAATSALQRFDDAIVTQISELQRIVENLNRSGANYTNTDEEAQQSLSSKMNF</sequence>
<comment type="similarity">
    <text evidence="1">Belongs to the WXG100 family.</text>
</comment>
<dbReference type="NCBIfam" id="TIGR03930">
    <property type="entry name" value="WXG100_ESAT6"/>
    <property type="match status" value="1"/>
</dbReference>
<dbReference type="InterPro" id="IPR036689">
    <property type="entry name" value="ESAT-6-like_sf"/>
</dbReference>
<protein>
    <recommendedName>
        <fullName evidence="1">ESAT-6-like protein</fullName>
    </recommendedName>
</protein>
<dbReference type="RefSeq" id="WP_116539092.1">
    <property type="nucleotide sequence ID" value="NZ_QAYL01000001.1"/>
</dbReference>
<proteinExistence type="inferred from homology"/>
<comment type="caution">
    <text evidence="3">The sequence shown here is derived from an EMBL/GenBank/DDBJ whole genome shotgun (WGS) entry which is preliminary data.</text>
</comment>
<gene>
    <name evidence="3" type="primary">esxB</name>
    <name evidence="3" type="ORF">MUBE_00780</name>
</gene>
<evidence type="ECO:0000313" key="3">
    <source>
        <dbReference type="EMBL" id="RFD27197.1"/>
    </source>
</evidence>
<evidence type="ECO:0000256" key="2">
    <source>
        <dbReference type="SAM" id="MobiDB-lite"/>
    </source>
</evidence>
<dbReference type="Gene3D" id="1.10.287.1060">
    <property type="entry name" value="ESAT-6-like"/>
    <property type="match status" value="1"/>
</dbReference>